<keyword evidence="5" id="KW-1185">Reference proteome</keyword>
<sequence>MAAKYQLITELYRRTGMAVAKNPQAWQGFLSSACHNYKCRFDEQLLIYAQRPDATAVAEIGTWNRLFKRWVNKDSKGIAVFDPKGRRNTLKYYFDVSDTHEGYYGSRAVPIWQMDKRYEQPVMERLADRFGGTEGGDLATFLIQTAENAVEDNLPDYLSQLKGCTKDSFLEELDDYNIEVIYKRLAANSVAYMLLSRCGLDAGGYFEREDFAEIINFNTPQTLNAIGIATSDISEMALREISAAVRNVQIEARGQNRTFARNITSQYDKGRKQPERSENNERNHLHEAGGLPYTRPDITDRARASAWQVRFDAQGLSGKPQKGDVPQPADRGQAERTLTPDRADGVAAAGASDEAVSSRAGSDGGAERKSPDAVARHDEQHPQPGGGSDTGRADFQLETPEPQSDGGRWEEEKATAQTAEPEKQTEKEKGSVANEEEVAVNLPTVDEQIEMIVEAEDEKASAFAVSQEDIDAVLIKGNSVANGKYRIYHQFQKQEDKKKNIDFLKREYGTGGFFVNFLDGTEGYVWYSGKGISIDRDSISTEHDLVLSWSKAEKRLRELVKDNRYLNPKEKDHYADYLESVSAPQYEIDTQRKLARQRFIEEKRELPPADKRDTLALRLSNFILDLDGYEKDLLGVIGCRDFADMPADLMEQTLQHPDNVQEMLDFLSLVQKKTTSVYSRSNAWRFSQELTELYPLRYLYHEGDVVYIGADKYEVIAFDENAVSLRNAEFPLFGKEFSREDFEEKLEENPANDHLKTVITESQKTETLAEEKPDSITLAIGFSEHPAFYDKELNDRFTDLSFALGNKLLGVLDEKQHRERENEDNHVGWYHKTDFEIHAVIGGEKFNYEGRFDIGDGEGDLTAHIRNFYEYSLSPDCPFIPEWKRQGEDYYREKMESLRLGHDVFIPFLEQNTELTPEDEKRLGEIMATEEDWFHRRKEPAEEELLEQAKGCIDAYCDAEFGGDAEVDYTDLSNVKIAFKNTEDGLHGIQASANLLQYRMETYVDGVLAEYTQYSDLADLIQNALSNLYYHDLVSLTEEQLEPFYREENTKAAENPSPDISSDAIEQTPHYTVEQTSDAFADPFIIRNNQAPEEGADRYYDMGGIYQTFETEEEAQEYADTLNHAEREGQQKSEPAPSGTDRPQDNSDLIGKELMIDNRRYLIESVGKISGDVSMRDITFQNSVGFPINRVEKVGYVRRLLEQAEKESQPEEKSESPAVPTTETVAEYPAVENGLPYDIVVEKIRFDEPEQKTQSQNLADTLRSRLETAEDSAGHAALQEDINTLFMDKNGDSLVGIASDEWLKRLAAMPDDEFRKYADSYQKGNLNAYKLLPLSAERHNYRITDDNLGVGGAKEKFRNNMSAIRLLHDLQIENRLATPEEQETLAKYVGWGGLSMAFDSNNTAWANEYKELKAALSDEEYHAAMESTLTAFYTPPVVIKAMYEALDRLGFSQGNILEPSCGTGNFLGLLPDSMEKSKLHGIEIDPLSGRIAKQLYQKASIAIEGFEETKLPDSHFDVVLGNIPFGEFKVNDSRYNAQKFLIHDYFIAKALDKVRSGGVVMFITSKGTMDKASPEVRKYIARRAELLGAVRLPDNTFRANAGTEVTSDILILQKRDRMIEIEPEWVHLDTDENGVTMNSYFVQHPEMVLGEMKMESTRFGMDSVCEAYQDVPLAGLLHEAMQRIDGEIPEIENEVDRISDEQEKDIPADPNVRNFSFTLVGGKVYFRENNGMTPANVSMTAENRIRGLLEIRDCVRKLIQYQTDDCPEEMIQTEQENLNRLYDAFTKKYGLINSRGNYLAFAADESYFLLCSLEVLDDEGKFKRKADMFTKRTIKPHREVTFVETASEALALSIGEKARVDLEYMARLTCRSEEEIIKELQGVIYKVPSSEPARYVTADEYLSGNVREKLKVAEVAAKSDPELAANVAALEKVIPKDLPASEISVRLGTTWIPQEDIQQFMVELLTPSSYAAGRLQVRYTAYNGDWFIENKSSDVGNVKADSTYGTKRASAYRIMEDTLNLRDTRIFDYVYDEHNNKKAVLNHKETTAAQAKQEVIKQAFQDWIWKDPERRNRLVRYYNDTFNSIRPREYDGSHITFGGISPEIQLRPHQVNAIAHILYGGNTLLAHKVGAGKTFEMVAAAQESKRLGLCQKSMFVVPNYLVGQWASEYLRLYPSANILVTTKRDFETGNRKKFCGRIATGAYDAVIIGHSQFEKIPISEERQREQLMRQLDDIERGIDDVQASHGEQFTVKQLMKTRKAIKAKLDKLNDTKRKDSVINFEELGIDRLFIDESHFYKNLYLFTKMRNVGGIAQTEAQKSSDLFMKCRYLDEITGNRGVVFATGTPISNSMVEMYSVQRYLQYDTLARNGLQHFDSWASTFGETVTALELAPEGTNYRAKTRFAKFYNLPELMQMFREVADIQTADMLKLPVPKVNYHNIKTKPSQIQTEMVAGLAKRAEKIRARLVKPQFDNMLKVTNDGRQLALDQRLIDPMLPDDPNSKVNACVENMYRIWEGHADTKAAQLLFCDLSTPKNDGMFNVYDDMREKLIRRGIPAEQVRFIHEANTDAQKKELFAKVRSGEVRILFGSTQKMGAGTNVQDRLIAIHNLDCPWKPSCLEQRQGRLERQGNMFPEVEVYRYVTEQTFDAYLYQLVEGKQKFISQIMTSKSPVRSAEDVDEVALSFAEVKMLATGDERFKEKMDLDMQVAKLKVLKQSYLSEHYDLEDRILKHYPQEIKEYGERIVGYGNDAKIASQHMPQGEDKFCPMTLNGVTYKEKADAGGMLLAICKENPLSQPIQIGSYRGFQMEVFYDTVNAHYCLNLCGMRKYKVDLGTDALGNLTRIENEIAKLPARLEAAKTRKEETTAQLETAKEEVKKPFAFENELKEKTERLNALNIELNLNEKDSSVIDDEPEQNDEQPEKKCTNRER</sequence>
<dbReference type="GO" id="GO:0008168">
    <property type="term" value="F:methyltransferase activity"/>
    <property type="evidence" value="ECO:0007669"/>
    <property type="project" value="UniProtKB-KW"/>
</dbReference>
<feature type="region of interest" description="Disordered" evidence="2">
    <location>
        <begin position="2902"/>
        <end position="2928"/>
    </location>
</feature>
<dbReference type="InterPro" id="IPR011639">
    <property type="entry name" value="MethylTrfase_TaqI-like_dom"/>
</dbReference>
<accession>A0ABV2M5E2</accession>
<dbReference type="InterPro" id="IPR041045">
    <property type="entry name" value="LPD25"/>
</dbReference>
<dbReference type="SMART" id="SM00487">
    <property type="entry name" value="DEXDc"/>
    <property type="match status" value="1"/>
</dbReference>
<reference evidence="4 5" key="1">
    <citation type="submission" date="2024-06" db="EMBL/GenBank/DDBJ databases">
        <title>Genomic Encyclopedia of Type Strains, Phase IV (KMG-IV): sequencing the most valuable type-strain genomes for metagenomic binning, comparative biology and taxonomic classification.</title>
        <authorList>
            <person name="Goeker M."/>
        </authorList>
    </citation>
    <scope>NUCLEOTIDE SEQUENCE [LARGE SCALE GENOMIC DNA]</scope>
    <source>
        <strain evidence="4 5">DSM 29492</strain>
    </source>
</reference>
<dbReference type="Gene3D" id="3.40.50.300">
    <property type="entry name" value="P-loop containing nucleotide triphosphate hydrolases"/>
    <property type="match status" value="2"/>
</dbReference>
<feature type="coiled-coil region" evidence="1">
    <location>
        <begin position="2224"/>
        <end position="2271"/>
    </location>
</feature>
<dbReference type="Gene3D" id="3.40.50.150">
    <property type="entry name" value="Vaccinia Virus protein VP39"/>
    <property type="match status" value="1"/>
</dbReference>
<dbReference type="PANTHER" id="PTHR41313:SF1">
    <property type="entry name" value="DNA METHYLASE ADENINE-SPECIFIC DOMAIN-CONTAINING PROTEIN"/>
    <property type="match status" value="1"/>
</dbReference>
<feature type="region of interest" description="Disordered" evidence="2">
    <location>
        <begin position="1204"/>
        <end position="1223"/>
    </location>
</feature>
<organism evidence="4 5">
    <name type="scientific">Blautia caecimuris</name>
    <dbReference type="NCBI Taxonomy" id="1796615"/>
    <lineage>
        <taxon>Bacteria</taxon>
        <taxon>Bacillati</taxon>
        <taxon>Bacillota</taxon>
        <taxon>Clostridia</taxon>
        <taxon>Lachnospirales</taxon>
        <taxon>Lachnospiraceae</taxon>
        <taxon>Blautia</taxon>
    </lineage>
</organism>
<dbReference type="PROSITE" id="PS51257">
    <property type="entry name" value="PROKAR_LIPOPROTEIN"/>
    <property type="match status" value="1"/>
</dbReference>
<dbReference type="EMBL" id="JBEPMJ010000024">
    <property type="protein sequence ID" value="MET3751619.1"/>
    <property type="molecule type" value="Genomic_DNA"/>
</dbReference>
<dbReference type="Pfam" id="PF00271">
    <property type="entry name" value="Helicase_C"/>
    <property type="match status" value="1"/>
</dbReference>
<feature type="compositionally biased region" description="Basic and acidic residues" evidence="2">
    <location>
        <begin position="2918"/>
        <end position="2928"/>
    </location>
</feature>
<dbReference type="InterPro" id="IPR027417">
    <property type="entry name" value="P-loop_NTPase"/>
</dbReference>
<keyword evidence="4" id="KW-0489">Methyltransferase</keyword>
<dbReference type="SUPFAM" id="SSF53335">
    <property type="entry name" value="S-adenosyl-L-methionine-dependent methyltransferases"/>
    <property type="match status" value="1"/>
</dbReference>
<feature type="domain" description="Helicase C-terminal" evidence="3">
    <location>
        <begin position="2505"/>
        <end position="2671"/>
    </location>
</feature>
<keyword evidence="1" id="KW-0175">Coiled coil</keyword>
<dbReference type="Pfam" id="PF04851">
    <property type="entry name" value="ResIII"/>
    <property type="match status" value="1"/>
</dbReference>
<feature type="compositionally biased region" description="Basic and acidic residues" evidence="2">
    <location>
        <begin position="1204"/>
        <end position="1215"/>
    </location>
</feature>
<dbReference type="GO" id="GO:0032259">
    <property type="term" value="P:methylation"/>
    <property type="evidence" value="ECO:0007669"/>
    <property type="project" value="UniProtKB-KW"/>
</dbReference>
<dbReference type="PANTHER" id="PTHR41313">
    <property type="entry name" value="ADENINE-SPECIFIC METHYLTRANSFERASE"/>
    <property type="match status" value="1"/>
</dbReference>
<dbReference type="PROSITE" id="PS51194">
    <property type="entry name" value="HELICASE_CTER"/>
    <property type="match status" value="1"/>
</dbReference>
<evidence type="ECO:0000313" key="4">
    <source>
        <dbReference type="EMBL" id="MET3751619.1"/>
    </source>
</evidence>
<evidence type="ECO:0000256" key="2">
    <source>
        <dbReference type="SAM" id="MobiDB-lite"/>
    </source>
</evidence>
<feature type="compositionally biased region" description="Basic and acidic residues" evidence="2">
    <location>
        <begin position="268"/>
        <end position="287"/>
    </location>
</feature>
<feature type="region of interest" description="Disordered" evidence="2">
    <location>
        <begin position="262"/>
        <end position="297"/>
    </location>
</feature>
<evidence type="ECO:0000256" key="1">
    <source>
        <dbReference type="SAM" id="Coils"/>
    </source>
</evidence>
<dbReference type="SUPFAM" id="SSF52540">
    <property type="entry name" value="P-loop containing nucleoside triphosphate hydrolases"/>
    <property type="match status" value="2"/>
</dbReference>
<feature type="compositionally biased region" description="Acidic residues" evidence="2">
    <location>
        <begin position="2907"/>
        <end position="2917"/>
    </location>
</feature>
<dbReference type="CDD" id="cd02440">
    <property type="entry name" value="AdoMet_MTases"/>
    <property type="match status" value="1"/>
</dbReference>
<comment type="caution">
    <text evidence="4">The sequence shown here is derived from an EMBL/GenBank/DDBJ whole genome shotgun (WGS) entry which is preliminary data.</text>
</comment>
<proteinExistence type="predicted"/>
<gene>
    <name evidence="4" type="ORF">ABID24_002878</name>
</gene>
<dbReference type="PRINTS" id="PR00507">
    <property type="entry name" value="N12N6MTFRASE"/>
</dbReference>
<evidence type="ECO:0000313" key="5">
    <source>
        <dbReference type="Proteomes" id="UP001549106"/>
    </source>
</evidence>
<feature type="region of interest" description="Disordered" evidence="2">
    <location>
        <begin position="1125"/>
        <end position="1148"/>
    </location>
</feature>
<keyword evidence="4" id="KW-0808">Transferase</keyword>
<dbReference type="Pfam" id="PF18840">
    <property type="entry name" value="LPD25"/>
    <property type="match status" value="1"/>
</dbReference>
<dbReference type="InterPro" id="IPR014001">
    <property type="entry name" value="Helicase_ATP-bd"/>
</dbReference>
<dbReference type="InterPro" id="IPR029063">
    <property type="entry name" value="SAM-dependent_MTases_sf"/>
</dbReference>
<dbReference type="InterPro" id="IPR001650">
    <property type="entry name" value="Helicase_C-like"/>
</dbReference>
<dbReference type="InterPro" id="IPR006935">
    <property type="entry name" value="Helicase/UvrB_N"/>
</dbReference>
<evidence type="ECO:0000259" key="3">
    <source>
        <dbReference type="PROSITE" id="PS51194"/>
    </source>
</evidence>
<name>A0ABV2M5E2_9FIRM</name>
<dbReference type="InterPro" id="IPR052933">
    <property type="entry name" value="DNA_Protect_Modify"/>
</dbReference>
<protein>
    <submittedName>
        <fullName evidence="4">N12 class adenine-specific DNA methylase</fullName>
    </submittedName>
</protein>
<dbReference type="Proteomes" id="UP001549106">
    <property type="component" value="Unassembled WGS sequence"/>
</dbReference>
<feature type="region of interest" description="Disordered" evidence="2">
    <location>
        <begin position="312"/>
        <end position="442"/>
    </location>
</feature>
<dbReference type="Pfam" id="PF07669">
    <property type="entry name" value="Eco57I"/>
    <property type="match status" value="1"/>
</dbReference>
<feature type="compositionally biased region" description="Basic and acidic residues" evidence="2">
    <location>
        <begin position="332"/>
        <end position="344"/>
    </location>
</feature>
<feature type="compositionally biased region" description="Basic and acidic residues" evidence="2">
    <location>
        <begin position="365"/>
        <end position="381"/>
    </location>
</feature>
<feature type="compositionally biased region" description="Basic and acidic residues" evidence="2">
    <location>
        <begin position="407"/>
        <end position="430"/>
    </location>
</feature>